<evidence type="ECO:0000259" key="7">
    <source>
        <dbReference type="Pfam" id="PF03460"/>
    </source>
</evidence>
<dbReference type="GO" id="GO:0051536">
    <property type="term" value="F:iron-sulfur cluster binding"/>
    <property type="evidence" value="ECO:0007669"/>
    <property type="project" value="UniProtKB-KW"/>
</dbReference>
<gene>
    <name evidence="8" type="ORF">Tci_900619</name>
</gene>
<dbReference type="AlphaFoldDB" id="A0A699V1M1"/>
<evidence type="ECO:0000256" key="6">
    <source>
        <dbReference type="ARBA" id="ARBA00023014"/>
    </source>
</evidence>
<dbReference type="InterPro" id="IPR052034">
    <property type="entry name" value="NasD-like"/>
</dbReference>
<comment type="cofactor">
    <cofactor evidence="1">
        <name>[4Fe-4S] cluster</name>
        <dbReference type="ChEBI" id="CHEBI:49883"/>
    </cofactor>
</comment>
<dbReference type="InterPro" id="IPR005117">
    <property type="entry name" value="NiRdtase/SiRdtase_haem-b_fer"/>
</dbReference>
<dbReference type="Gene3D" id="3.90.480.20">
    <property type="match status" value="1"/>
</dbReference>
<evidence type="ECO:0000256" key="3">
    <source>
        <dbReference type="ARBA" id="ARBA00022723"/>
    </source>
</evidence>
<comment type="caution">
    <text evidence="8">The sequence shown here is derived from an EMBL/GenBank/DDBJ whole genome shotgun (WGS) entry which is preliminary data.</text>
</comment>
<accession>A0A699V1M1</accession>
<dbReference type="InterPro" id="IPR036136">
    <property type="entry name" value="Nit/Sulf_reduc_fer-like_dom_sf"/>
</dbReference>
<keyword evidence="4" id="KW-0560">Oxidoreductase</keyword>
<keyword evidence="6" id="KW-0411">Iron-sulfur</keyword>
<dbReference type="Pfam" id="PF03460">
    <property type="entry name" value="NIR_SIR_ferr"/>
    <property type="match status" value="1"/>
</dbReference>
<dbReference type="SUPFAM" id="SSF55124">
    <property type="entry name" value="Nitrite/Sulfite reductase N-terminal domain-like"/>
    <property type="match status" value="1"/>
</dbReference>
<reference evidence="8" key="1">
    <citation type="journal article" date="2019" name="Sci. Rep.">
        <title>Draft genome of Tanacetum cinerariifolium, the natural source of mosquito coil.</title>
        <authorList>
            <person name="Yamashiro T."/>
            <person name="Shiraishi A."/>
            <person name="Satake H."/>
            <person name="Nakayama K."/>
        </authorList>
    </citation>
    <scope>NUCLEOTIDE SEQUENCE</scope>
</reference>
<evidence type="ECO:0000256" key="2">
    <source>
        <dbReference type="ARBA" id="ARBA00022617"/>
    </source>
</evidence>
<dbReference type="PANTHER" id="PTHR43809:SF1">
    <property type="entry name" value="NITRITE REDUCTASE (NADH) LARGE SUBUNIT"/>
    <property type="match status" value="1"/>
</dbReference>
<sequence length="172" mass="18988">DIRSYDAALNHFGVGDGCEVCKPAVASILSGLWNELIVKQNVIQDTNDRYLANIQKGGSYSVMPRMAGGEVSPQQLMAIGRIAEKYNLYTKITGGQRIDMFGAHVSDLPDIWEELINEGFESGHAYGKSLRTVKSCVGSTWCRFGLHDSVSFAIEIENRYKGIRSPHKMKSG</sequence>
<proteinExistence type="predicted"/>
<dbReference type="PANTHER" id="PTHR43809">
    <property type="entry name" value="NITRITE REDUCTASE (NADH) LARGE SUBUNIT"/>
    <property type="match status" value="1"/>
</dbReference>
<keyword evidence="2" id="KW-0349">Heme</keyword>
<feature type="non-terminal residue" evidence="8">
    <location>
        <position position="172"/>
    </location>
</feature>
<evidence type="ECO:0000313" key="8">
    <source>
        <dbReference type="EMBL" id="GFD28650.1"/>
    </source>
</evidence>
<keyword evidence="5" id="KW-0408">Iron</keyword>
<dbReference type="GO" id="GO:0016491">
    <property type="term" value="F:oxidoreductase activity"/>
    <property type="evidence" value="ECO:0007669"/>
    <property type="project" value="UniProtKB-KW"/>
</dbReference>
<dbReference type="GO" id="GO:0046872">
    <property type="term" value="F:metal ion binding"/>
    <property type="evidence" value="ECO:0007669"/>
    <property type="project" value="UniProtKB-KW"/>
</dbReference>
<keyword evidence="3" id="KW-0479">Metal-binding</keyword>
<evidence type="ECO:0000256" key="1">
    <source>
        <dbReference type="ARBA" id="ARBA00001966"/>
    </source>
</evidence>
<dbReference type="EMBL" id="BKCJ011387435">
    <property type="protein sequence ID" value="GFD28650.1"/>
    <property type="molecule type" value="Genomic_DNA"/>
</dbReference>
<protein>
    <recommendedName>
        <fullName evidence="7">Nitrite/Sulfite reductase ferredoxin-like domain-containing protein</fullName>
    </recommendedName>
</protein>
<feature type="domain" description="Nitrite/Sulfite reductase ferredoxin-like" evidence="7">
    <location>
        <begin position="55"/>
        <end position="115"/>
    </location>
</feature>
<name>A0A699V1M1_TANCI</name>
<evidence type="ECO:0000256" key="4">
    <source>
        <dbReference type="ARBA" id="ARBA00023002"/>
    </source>
</evidence>
<feature type="non-terminal residue" evidence="8">
    <location>
        <position position="1"/>
    </location>
</feature>
<dbReference type="InterPro" id="IPR045854">
    <property type="entry name" value="NO2/SO3_Rdtase_4Fe4S_sf"/>
</dbReference>
<evidence type="ECO:0000256" key="5">
    <source>
        <dbReference type="ARBA" id="ARBA00023004"/>
    </source>
</evidence>
<organism evidence="8">
    <name type="scientific">Tanacetum cinerariifolium</name>
    <name type="common">Dalmatian daisy</name>
    <name type="synonym">Chrysanthemum cinerariifolium</name>
    <dbReference type="NCBI Taxonomy" id="118510"/>
    <lineage>
        <taxon>Eukaryota</taxon>
        <taxon>Viridiplantae</taxon>
        <taxon>Streptophyta</taxon>
        <taxon>Embryophyta</taxon>
        <taxon>Tracheophyta</taxon>
        <taxon>Spermatophyta</taxon>
        <taxon>Magnoliopsida</taxon>
        <taxon>eudicotyledons</taxon>
        <taxon>Gunneridae</taxon>
        <taxon>Pentapetalae</taxon>
        <taxon>asterids</taxon>
        <taxon>campanulids</taxon>
        <taxon>Asterales</taxon>
        <taxon>Asteraceae</taxon>
        <taxon>Asteroideae</taxon>
        <taxon>Anthemideae</taxon>
        <taxon>Anthemidinae</taxon>
        <taxon>Tanacetum</taxon>
    </lineage>
</organism>
<dbReference type="SUPFAM" id="SSF56014">
    <property type="entry name" value="Nitrite and sulphite reductase 4Fe-4S domain-like"/>
    <property type="match status" value="1"/>
</dbReference>